<dbReference type="AlphaFoldDB" id="A0A2I0W2E3"/>
<reference evidence="2 3" key="2">
    <citation type="journal article" date="2017" name="Nature">
        <title>The Apostasia genome and the evolution of orchids.</title>
        <authorList>
            <person name="Zhang G.Q."/>
            <person name="Liu K.W."/>
            <person name="Li Z."/>
            <person name="Lohaus R."/>
            <person name="Hsiao Y.Y."/>
            <person name="Niu S.C."/>
            <person name="Wang J.Y."/>
            <person name="Lin Y.C."/>
            <person name="Xu Q."/>
            <person name="Chen L.J."/>
            <person name="Yoshida K."/>
            <person name="Fujiwara S."/>
            <person name="Wang Z.W."/>
            <person name="Zhang Y.Q."/>
            <person name="Mitsuda N."/>
            <person name="Wang M."/>
            <person name="Liu G.H."/>
            <person name="Pecoraro L."/>
            <person name="Huang H.X."/>
            <person name="Xiao X.J."/>
            <person name="Lin M."/>
            <person name="Wu X.Y."/>
            <person name="Wu W.L."/>
            <person name="Chen Y.Y."/>
            <person name="Chang S.B."/>
            <person name="Sakamoto S."/>
            <person name="Ohme-Takagi M."/>
            <person name="Yagi M."/>
            <person name="Zeng S.J."/>
            <person name="Shen C.Y."/>
            <person name="Yeh C.M."/>
            <person name="Luo Y.B."/>
            <person name="Tsai W.C."/>
            <person name="Van de Peer Y."/>
            <person name="Liu Z.J."/>
        </authorList>
    </citation>
    <scope>NUCLEOTIDE SEQUENCE [LARGE SCALE GENOMIC DNA]</scope>
    <source>
        <tissue evidence="2">The whole plant</tissue>
    </source>
</reference>
<keyword evidence="1" id="KW-1133">Transmembrane helix</keyword>
<proteinExistence type="predicted"/>
<sequence length="181" mass="21157">MVNRAWDVPKLFQLFGEELVNLIIKVDIQQSLEEDILELKFKLFGKNISAFCSAARYTDFMQEEVDHCFFKLKLNPQVELLVWRLCMNAIPTAYYLFFGRLADSNLCPRGCLEVENIDNCTTTCLKLLQVIRLLNSWGFSIPIFSTFLKCMKKLKSIAVRSPFLPKMYFIMLFFLVLIEIK</sequence>
<organism evidence="2 3">
    <name type="scientific">Dendrobium catenatum</name>
    <dbReference type="NCBI Taxonomy" id="906689"/>
    <lineage>
        <taxon>Eukaryota</taxon>
        <taxon>Viridiplantae</taxon>
        <taxon>Streptophyta</taxon>
        <taxon>Embryophyta</taxon>
        <taxon>Tracheophyta</taxon>
        <taxon>Spermatophyta</taxon>
        <taxon>Magnoliopsida</taxon>
        <taxon>Liliopsida</taxon>
        <taxon>Asparagales</taxon>
        <taxon>Orchidaceae</taxon>
        <taxon>Epidendroideae</taxon>
        <taxon>Malaxideae</taxon>
        <taxon>Dendrobiinae</taxon>
        <taxon>Dendrobium</taxon>
    </lineage>
</organism>
<evidence type="ECO:0000313" key="2">
    <source>
        <dbReference type="EMBL" id="PKU69834.1"/>
    </source>
</evidence>
<reference evidence="2 3" key="1">
    <citation type="journal article" date="2016" name="Sci. Rep.">
        <title>The Dendrobium catenatum Lindl. genome sequence provides insights into polysaccharide synthase, floral development and adaptive evolution.</title>
        <authorList>
            <person name="Zhang G.Q."/>
            <person name="Xu Q."/>
            <person name="Bian C."/>
            <person name="Tsai W.C."/>
            <person name="Yeh C.M."/>
            <person name="Liu K.W."/>
            <person name="Yoshida K."/>
            <person name="Zhang L.S."/>
            <person name="Chang S.B."/>
            <person name="Chen F."/>
            <person name="Shi Y."/>
            <person name="Su Y.Y."/>
            <person name="Zhang Y.Q."/>
            <person name="Chen L.J."/>
            <person name="Yin Y."/>
            <person name="Lin M."/>
            <person name="Huang H."/>
            <person name="Deng H."/>
            <person name="Wang Z.W."/>
            <person name="Zhu S.L."/>
            <person name="Zhao X."/>
            <person name="Deng C."/>
            <person name="Niu S.C."/>
            <person name="Huang J."/>
            <person name="Wang M."/>
            <person name="Liu G.H."/>
            <person name="Yang H.J."/>
            <person name="Xiao X.J."/>
            <person name="Hsiao Y.Y."/>
            <person name="Wu W.L."/>
            <person name="Chen Y.Y."/>
            <person name="Mitsuda N."/>
            <person name="Ohme-Takagi M."/>
            <person name="Luo Y.B."/>
            <person name="Van de Peer Y."/>
            <person name="Liu Z.J."/>
        </authorList>
    </citation>
    <scope>NUCLEOTIDE SEQUENCE [LARGE SCALE GENOMIC DNA]</scope>
    <source>
        <tissue evidence="2">The whole plant</tissue>
    </source>
</reference>
<evidence type="ECO:0000313" key="3">
    <source>
        <dbReference type="Proteomes" id="UP000233837"/>
    </source>
</evidence>
<protein>
    <submittedName>
        <fullName evidence="2">Uncharacterized protein</fullName>
    </submittedName>
</protein>
<gene>
    <name evidence="2" type="ORF">MA16_Dca018457</name>
</gene>
<evidence type="ECO:0000256" key="1">
    <source>
        <dbReference type="SAM" id="Phobius"/>
    </source>
</evidence>
<feature type="transmembrane region" description="Helical" evidence="1">
    <location>
        <begin position="163"/>
        <end position="180"/>
    </location>
</feature>
<dbReference type="Proteomes" id="UP000233837">
    <property type="component" value="Unassembled WGS sequence"/>
</dbReference>
<keyword evidence="1" id="KW-0812">Transmembrane</keyword>
<keyword evidence="1" id="KW-0472">Membrane</keyword>
<keyword evidence="3" id="KW-1185">Reference proteome</keyword>
<accession>A0A2I0W2E3</accession>
<dbReference type="EMBL" id="KZ502993">
    <property type="protein sequence ID" value="PKU69834.1"/>
    <property type="molecule type" value="Genomic_DNA"/>
</dbReference>
<name>A0A2I0W2E3_9ASPA</name>